<keyword evidence="2" id="KW-0732">Signal</keyword>
<accession>A0AAP0IJ22</accession>
<feature type="signal peptide" evidence="2">
    <location>
        <begin position="1"/>
        <end position="24"/>
    </location>
</feature>
<name>A0AAP0IJ22_9MAGN</name>
<gene>
    <name evidence="3" type="ORF">Sjap_015157</name>
</gene>
<evidence type="ECO:0000256" key="1">
    <source>
        <dbReference type="SAM" id="MobiDB-lite"/>
    </source>
</evidence>
<dbReference type="Proteomes" id="UP001417504">
    <property type="component" value="Unassembled WGS sequence"/>
</dbReference>
<dbReference type="AlphaFoldDB" id="A0AAP0IJ22"/>
<evidence type="ECO:0008006" key="5">
    <source>
        <dbReference type="Google" id="ProtNLM"/>
    </source>
</evidence>
<protein>
    <recommendedName>
        <fullName evidence="5">Transmembrane protein</fullName>
    </recommendedName>
</protein>
<evidence type="ECO:0000313" key="3">
    <source>
        <dbReference type="EMBL" id="KAK9116210.1"/>
    </source>
</evidence>
<sequence length="81" mass="8964">MAFSASHRSLISLLFITVFIIISSIQMGELVYGDTNGRKLGGKLGRGIPYNPPSPQSNRMQHMFPPKRSVDAPPPTTYIFN</sequence>
<feature type="chain" id="PRO_5042953594" description="Transmembrane protein" evidence="2">
    <location>
        <begin position="25"/>
        <end position="81"/>
    </location>
</feature>
<dbReference type="EMBL" id="JBBNAE010000006">
    <property type="protein sequence ID" value="KAK9116210.1"/>
    <property type="molecule type" value="Genomic_DNA"/>
</dbReference>
<reference evidence="3 4" key="1">
    <citation type="submission" date="2024-01" db="EMBL/GenBank/DDBJ databases">
        <title>Genome assemblies of Stephania.</title>
        <authorList>
            <person name="Yang L."/>
        </authorList>
    </citation>
    <scope>NUCLEOTIDE SEQUENCE [LARGE SCALE GENOMIC DNA]</scope>
    <source>
        <strain evidence="3">QJT</strain>
        <tissue evidence="3">Leaf</tissue>
    </source>
</reference>
<keyword evidence="4" id="KW-1185">Reference proteome</keyword>
<proteinExistence type="predicted"/>
<evidence type="ECO:0000256" key="2">
    <source>
        <dbReference type="SAM" id="SignalP"/>
    </source>
</evidence>
<feature type="region of interest" description="Disordered" evidence="1">
    <location>
        <begin position="43"/>
        <end position="81"/>
    </location>
</feature>
<feature type="compositionally biased region" description="Pro residues" evidence="1">
    <location>
        <begin position="72"/>
        <end position="81"/>
    </location>
</feature>
<evidence type="ECO:0000313" key="4">
    <source>
        <dbReference type="Proteomes" id="UP001417504"/>
    </source>
</evidence>
<comment type="caution">
    <text evidence="3">The sequence shown here is derived from an EMBL/GenBank/DDBJ whole genome shotgun (WGS) entry which is preliminary data.</text>
</comment>
<organism evidence="3 4">
    <name type="scientific">Stephania japonica</name>
    <dbReference type="NCBI Taxonomy" id="461633"/>
    <lineage>
        <taxon>Eukaryota</taxon>
        <taxon>Viridiplantae</taxon>
        <taxon>Streptophyta</taxon>
        <taxon>Embryophyta</taxon>
        <taxon>Tracheophyta</taxon>
        <taxon>Spermatophyta</taxon>
        <taxon>Magnoliopsida</taxon>
        <taxon>Ranunculales</taxon>
        <taxon>Menispermaceae</taxon>
        <taxon>Menispermoideae</taxon>
        <taxon>Cissampelideae</taxon>
        <taxon>Stephania</taxon>
    </lineage>
</organism>